<reference evidence="5" key="1">
    <citation type="journal article" date="2021" name="mSystems">
        <title>Bacteria and Archaea Synergistically Convert Glycine Betaine to Biogenic Methane in the Formosa Cold Seep of the South China Sea.</title>
        <authorList>
            <person name="Li L."/>
            <person name="Zhang W."/>
            <person name="Zhang S."/>
            <person name="Song L."/>
            <person name="Sun Q."/>
            <person name="Zhang H."/>
            <person name="Xiang H."/>
            <person name="Dong X."/>
        </authorList>
    </citation>
    <scope>NUCLEOTIDE SEQUENCE</scope>
    <source>
        <strain evidence="5">LLY</strain>
    </source>
</reference>
<name>A0A9E4ZG25_9EURY</name>
<reference evidence="5" key="2">
    <citation type="submission" date="2021-04" db="EMBL/GenBank/DDBJ databases">
        <authorList>
            <person name="Dong X."/>
        </authorList>
    </citation>
    <scope>NUCLEOTIDE SEQUENCE</scope>
    <source>
        <strain evidence="5">LLY</strain>
    </source>
</reference>
<dbReference type="PANTHER" id="PTHR42953:SF3">
    <property type="entry name" value="HIGH-AFFINITY ZINC UPTAKE SYSTEM PROTEIN ZNUA"/>
    <property type="match status" value="1"/>
</dbReference>
<dbReference type="AlphaFoldDB" id="A0A9E4ZG25"/>
<dbReference type="PANTHER" id="PTHR42953">
    <property type="entry name" value="HIGH-AFFINITY ZINC UPTAKE SYSTEM PROTEIN ZNUA-RELATED"/>
    <property type="match status" value="1"/>
</dbReference>
<dbReference type="SUPFAM" id="SSF53807">
    <property type="entry name" value="Helical backbone' metal receptor"/>
    <property type="match status" value="1"/>
</dbReference>
<dbReference type="RefSeq" id="WP_250868339.1">
    <property type="nucleotide sequence ID" value="NZ_JAGSOI010000030.1"/>
</dbReference>
<evidence type="ECO:0000313" key="5">
    <source>
        <dbReference type="EMBL" id="MCM1986990.1"/>
    </source>
</evidence>
<comment type="similarity">
    <text evidence="1">Belongs to the bacterial solute-binding protein 9 family.</text>
</comment>
<evidence type="ECO:0000256" key="3">
    <source>
        <dbReference type="ARBA" id="ARBA00022729"/>
    </source>
</evidence>
<evidence type="ECO:0000256" key="2">
    <source>
        <dbReference type="ARBA" id="ARBA00022448"/>
    </source>
</evidence>
<keyword evidence="3" id="KW-0732">Signal</keyword>
<organism evidence="5 6">
    <name type="scientific">Methanococcoides seepicolus</name>
    <dbReference type="NCBI Taxonomy" id="2828780"/>
    <lineage>
        <taxon>Archaea</taxon>
        <taxon>Methanobacteriati</taxon>
        <taxon>Methanobacteriota</taxon>
        <taxon>Stenosarchaea group</taxon>
        <taxon>Methanomicrobia</taxon>
        <taxon>Methanosarcinales</taxon>
        <taxon>Methanosarcinaceae</taxon>
        <taxon>Methanococcoides</taxon>
    </lineage>
</organism>
<dbReference type="EMBL" id="JAGSOI010000030">
    <property type="protein sequence ID" value="MCM1986990.1"/>
    <property type="molecule type" value="Genomic_DNA"/>
</dbReference>
<evidence type="ECO:0000313" key="6">
    <source>
        <dbReference type="Proteomes" id="UP001056766"/>
    </source>
</evidence>
<gene>
    <name evidence="5" type="ORF">KDK67_08305</name>
</gene>
<proteinExistence type="inferred from homology"/>
<dbReference type="GO" id="GO:0030001">
    <property type="term" value="P:metal ion transport"/>
    <property type="evidence" value="ECO:0007669"/>
    <property type="project" value="InterPro"/>
</dbReference>
<protein>
    <submittedName>
        <fullName evidence="5">Zinc ABC transporter substrate-binding protein</fullName>
    </submittedName>
</protein>
<dbReference type="Gene3D" id="3.40.50.1980">
    <property type="entry name" value="Nitrogenase molybdenum iron protein domain"/>
    <property type="match status" value="2"/>
</dbReference>
<feature type="compositionally biased region" description="Basic and acidic residues" evidence="4">
    <location>
        <begin position="143"/>
        <end position="156"/>
    </location>
</feature>
<keyword evidence="2" id="KW-0813">Transport</keyword>
<feature type="compositionally biased region" description="Acidic residues" evidence="4">
    <location>
        <begin position="128"/>
        <end position="142"/>
    </location>
</feature>
<dbReference type="PROSITE" id="PS51257">
    <property type="entry name" value="PROKAR_LIPOPROTEIN"/>
    <property type="match status" value="1"/>
</dbReference>
<evidence type="ECO:0000256" key="1">
    <source>
        <dbReference type="ARBA" id="ARBA00011028"/>
    </source>
</evidence>
<dbReference type="GO" id="GO:0046872">
    <property type="term" value="F:metal ion binding"/>
    <property type="evidence" value="ECO:0007669"/>
    <property type="project" value="InterPro"/>
</dbReference>
<accession>A0A9E4ZG25</accession>
<keyword evidence="6" id="KW-1185">Reference proteome</keyword>
<dbReference type="InterPro" id="IPR050492">
    <property type="entry name" value="Bact_metal-bind_prot9"/>
</dbReference>
<dbReference type="Pfam" id="PF01297">
    <property type="entry name" value="ZnuA"/>
    <property type="match status" value="1"/>
</dbReference>
<comment type="caution">
    <text evidence="5">The sequence shown here is derived from an EMBL/GenBank/DDBJ whole genome shotgun (WGS) entry which is preliminary data.</text>
</comment>
<evidence type="ECO:0000256" key="4">
    <source>
        <dbReference type="SAM" id="MobiDB-lite"/>
    </source>
</evidence>
<feature type="region of interest" description="Disordered" evidence="4">
    <location>
        <begin position="126"/>
        <end position="158"/>
    </location>
</feature>
<dbReference type="Proteomes" id="UP001056766">
    <property type="component" value="Unassembled WGS sequence"/>
</dbReference>
<dbReference type="InterPro" id="IPR006127">
    <property type="entry name" value="ZnuA-like"/>
</dbReference>
<sequence>MRTINILTLIMLIATLSAAGCIDNGEGASGEDRMIVAVSILPQQEFVEKIAGNNIETILMIPPGASPATHEPSPGQLRELTKASAYFIVGSELPFEEVWIGKIEGINEDMLIVDCSKGINIIDTGTEEHDEEEDTHLEDGDENFQKDEGHTHEGSDPHIWTSPLNAKMMVENTYLGLIEIDPENKDIYLKNKENYFKELDEADAMIREKLMGGEERSFMTYHPSWGYFAAEYGLDMITIENEGKEPSPQDMQRIIDKAKEKNIKTIFVQAQFSKQSAETIASAIDGKVVVVDPLAKDYVGNLEIISEAFSEGLTT</sequence>